<feature type="domain" description="C2H2-type" evidence="12">
    <location>
        <begin position="411"/>
        <end position="438"/>
    </location>
</feature>
<keyword evidence="9" id="KW-0539">Nucleus</keyword>
<keyword evidence="7" id="KW-0238">DNA-binding</keyword>
<dbReference type="GO" id="GO:0000978">
    <property type="term" value="F:RNA polymerase II cis-regulatory region sequence-specific DNA binding"/>
    <property type="evidence" value="ECO:0007669"/>
    <property type="project" value="TreeGrafter"/>
</dbReference>
<dbReference type="GO" id="GO:0000981">
    <property type="term" value="F:DNA-binding transcription factor activity, RNA polymerase II-specific"/>
    <property type="evidence" value="ECO:0007669"/>
    <property type="project" value="TreeGrafter"/>
</dbReference>
<evidence type="ECO:0000313" key="13">
    <source>
        <dbReference type="EMBL" id="KAB7501648.1"/>
    </source>
</evidence>
<keyword evidence="4 10" id="KW-0863">Zinc-finger</keyword>
<dbReference type="SMART" id="SM00355">
    <property type="entry name" value="ZnF_C2H2"/>
    <property type="match status" value="8"/>
</dbReference>
<evidence type="ECO:0000256" key="4">
    <source>
        <dbReference type="ARBA" id="ARBA00022771"/>
    </source>
</evidence>
<feature type="domain" description="C2H2-type" evidence="12">
    <location>
        <begin position="259"/>
        <end position="286"/>
    </location>
</feature>
<protein>
    <submittedName>
        <fullName evidence="13">Zinc finger protein</fullName>
    </submittedName>
</protein>
<dbReference type="PROSITE" id="PS00028">
    <property type="entry name" value="ZINC_FINGER_C2H2_1"/>
    <property type="match status" value="3"/>
</dbReference>
<dbReference type="PROSITE" id="PS50157">
    <property type="entry name" value="ZINC_FINGER_C2H2_2"/>
    <property type="match status" value="7"/>
</dbReference>
<keyword evidence="8" id="KW-0804">Transcription</keyword>
<evidence type="ECO:0000256" key="5">
    <source>
        <dbReference type="ARBA" id="ARBA00022833"/>
    </source>
</evidence>
<dbReference type="InterPro" id="IPR036236">
    <property type="entry name" value="Znf_C2H2_sf"/>
</dbReference>
<dbReference type="GO" id="GO:0005634">
    <property type="term" value="C:nucleus"/>
    <property type="evidence" value="ECO:0007669"/>
    <property type="project" value="UniProtKB-SubCell"/>
</dbReference>
<evidence type="ECO:0000256" key="3">
    <source>
        <dbReference type="ARBA" id="ARBA00022737"/>
    </source>
</evidence>
<dbReference type="Gene3D" id="3.30.160.60">
    <property type="entry name" value="Classic Zinc Finger"/>
    <property type="match status" value="5"/>
</dbReference>
<dbReference type="SUPFAM" id="SSF57667">
    <property type="entry name" value="beta-beta-alpha zinc fingers"/>
    <property type="match status" value="3"/>
</dbReference>
<feature type="domain" description="C2H2-type" evidence="12">
    <location>
        <begin position="158"/>
        <end position="180"/>
    </location>
</feature>
<name>A0A5N5T6I3_9CRUS</name>
<comment type="caution">
    <text evidence="13">The sequence shown here is derived from an EMBL/GenBank/DDBJ whole genome shotgun (WGS) entry which is preliminary data.</text>
</comment>
<accession>A0A5N5T6I3</accession>
<dbReference type="AlphaFoldDB" id="A0A5N5T6I3"/>
<dbReference type="InterPro" id="IPR050752">
    <property type="entry name" value="C2H2-ZF_domain"/>
</dbReference>
<feature type="domain" description="C2H2-type" evidence="12">
    <location>
        <begin position="462"/>
        <end position="490"/>
    </location>
</feature>
<feature type="region of interest" description="Disordered" evidence="11">
    <location>
        <begin position="74"/>
        <end position="93"/>
    </location>
</feature>
<dbReference type="GO" id="GO:0008270">
    <property type="term" value="F:zinc ion binding"/>
    <property type="evidence" value="ECO:0007669"/>
    <property type="project" value="UniProtKB-KW"/>
</dbReference>
<keyword evidence="14" id="KW-1185">Reference proteome</keyword>
<evidence type="ECO:0000256" key="7">
    <source>
        <dbReference type="ARBA" id="ARBA00023125"/>
    </source>
</evidence>
<evidence type="ECO:0000256" key="10">
    <source>
        <dbReference type="PROSITE-ProRule" id="PRU00042"/>
    </source>
</evidence>
<feature type="domain" description="C2H2-type" evidence="12">
    <location>
        <begin position="230"/>
        <end position="258"/>
    </location>
</feature>
<proteinExistence type="predicted"/>
<dbReference type="FunFam" id="3.30.160.60:FF:000690">
    <property type="entry name" value="Zinc finger protein 354C"/>
    <property type="match status" value="1"/>
</dbReference>
<evidence type="ECO:0000313" key="14">
    <source>
        <dbReference type="Proteomes" id="UP000326759"/>
    </source>
</evidence>
<dbReference type="Proteomes" id="UP000326759">
    <property type="component" value="Unassembled WGS sequence"/>
</dbReference>
<dbReference type="PANTHER" id="PTHR24384:SF189">
    <property type="entry name" value="C2H2-TYPE DOMAIN-CONTAINING PROTEIN-RELATED"/>
    <property type="match status" value="1"/>
</dbReference>
<keyword evidence="6" id="KW-0805">Transcription regulation</keyword>
<keyword evidence="3" id="KW-0677">Repeat</keyword>
<evidence type="ECO:0000259" key="12">
    <source>
        <dbReference type="PROSITE" id="PS50157"/>
    </source>
</evidence>
<feature type="domain" description="C2H2-type" evidence="12">
    <location>
        <begin position="130"/>
        <end position="157"/>
    </location>
</feature>
<dbReference type="FunFam" id="3.30.160.60:FF:000100">
    <property type="entry name" value="Zinc finger 45-like"/>
    <property type="match status" value="1"/>
</dbReference>
<evidence type="ECO:0000256" key="8">
    <source>
        <dbReference type="ARBA" id="ARBA00023163"/>
    </source>
</evidence>
<evidence type="ECO:0000256" key="11">
    <source>
        <dbReference type="SAM" id="MobiDB-lite"/>
    </source>
</evidence>
<evidence type="ECO:0000256" key="6">
    <source>
        <dbReference type="ARBA" id="ARBA00023015"/>
    </source>
</evidence>
<organism evidence="13 14">
    <name type="scientific">Armadillidium nasatum</name>
    <dbReference type="NCBI Taxonomy" id="96803"/>
    <lineage>
        <taxon>Eukaryota</taxon>
        <taxon>Metazoa</taxon>
        <taxon>Ecdysozoa</taxon>
        <taxon>Arthropoda</taxon>
        <taxon>Crustacea</taxon>
        <taxon>Multicrustacea</taxon>
        <taxon>Malacostraca</taxon>
        <taxon>Eumalacostraca</taxon>
        <taxon>Peracarida</taxon>
        <taxon>Isopoda</taxon>
        <taxon>Oniscidea</taxon>
        <taxon>Crinocheta</taxon>
        <taxon>Armadillidiidae</taxon>
        <taxon>Armadillidium</taxon>
    </lineage>
</organism>
<dbReference type="EMBL" id="SEYY01010008">
    <property type="protein sequence ID" value="KAB7501648.1"/>
    <property type="molecule type" value="Genomic_DNA"/>
</dbReference>
<dbReference type="InterPro" id="IPR013087">
    <property type="entry name" value="Znf_C2H2_type"/>
</dbReference>
<keyword evidence="2" id="KW-0479">Metal-binding</keyword>
<dbReference type="PANTHER" id="PTHR24384">
    <property type="entry name" value="FINGER PUTATIVE TRANSCRIPTION FACTOR FAMILY-RELATED"/>
    <property type="match status" value="1"/>
</dbReference>
<comment type="subcellular location">
    <subcellularLocation>
        <location evidence="1">Nucleus</location>
    </subcellularLocation>
</comment>
<dbReference type="FunFam" id="3.30.160.60:FF:002343">
    <property type="entry name" value="Zinc finger protein 33A"/>
    <property type="match status" value="1"/>
</dbReference>
<keyword evidence="5" id="KW-0862">Zinc</keyword>
<evidence type="ECO:0000256" key="9">
    <source>
        <dbReference type="ARBA" id="ARBA00023242"/>
    </source>
</evidence>
<gene>
    <name evidence="13" type="ORF">Anas_00764</name>
</gene>
<feature type="domain" description="C2H2-type" evidence="12">
    <location>
        <begin position="101"/>
        <end position="129"/>
    </location>
</feature>
<dbReference type="Pfam" id="PF00096">
    <property type="entry name" value="zf-C2H2"/>
    <property type="match status" value="3"/>
</dbReference>
<dbReference type="FunFam" id="3.30.160.60:FF:000045">
    <property type="entry name" value="ZFP69 zinc finger protein B"/>
    <property type="match status" value="1"/>
</dbReference>
<feature type="non-terminal residue" evidence="13">
    <location>
        <position position="494"/>
    </location>
</feature>
<reference evidence="13 14" key="1">
    <citation type="journal article" date="2019" name="PLoS Biol.">
        <title>Sex chromosomes control vertical transmission of feminizing Wolbachia symbionts in an isopod.</title>
        <authorList>
            <person name="Becking T."/>
            <person name="Chebbi M.A."/>
            <person name="Giraud I."/>
            <person name="Moumen B."/>
            <person name="Laverre T."/>
            <person name="Caubet Y."/>
            <person name="Peccoud J."/>
            <person name="Gilbert C."/>
            <person name="Cordaux R."/>
        </authorList>
    </citation>
    <scope>NUCLEOTIDE SEQUENCE [LARGE SCALE GENOMIC DNA]</scope>
    <source>
        <strain evidence="13">ANa2</strain>
        <tissue evidence="13">Whole body excluding digestive tract and cuticle</tissue>
    </source>
</reference>
<dbReference type="GO" id="GO:0003682">
    <property type="term" value="F:chromatin binding"/>
    <property type="evidence" value="ECO:0007669"/>
    <property type="project" value="UniProtKB-ARBA"/>
</dbReference>
<evidence type="ECO:0000256" key="2">
    <source>
        <dbReference type="ARBA" id="ARBA00022723"/>
    </source>
</evidence>
<evidence type="ECO:0000256" key="1">
    <source>
        <dbReference type="ARBA" id="ARBA00004123"/>
    </source>
</evidence>
<sequence>MYATSSLSYPEKLSNDSILLVIKMRYNIYIREITFKLNKIRPYFKNHENFFESLPLVLSDFTSIVNQRFFSTTNTNSTTTTSNSTSTSTTATTSRVMDRSHQCPFCLFKSQYKHVIVRHIKFKHTGERPHGCPMCNSRFVSASDLQRHLYTHTGENTFSCLYCSRKFKNKSSLKIHVSIYKTKIFQSNMSPLNSQLASDFASSSQECVGEYSTSDQSSNQESLTYLGTNFQCSMCSYNCSSVKELRQHIRFYHMDSKSYSCPFCNKVFITKQHIQRHILIHTGEKPYTCPRCLKGFRVKHHLTNHLNKKMQCILDSSVLMPDPNLNSMPMPFSSTNDPLNNPVRGSRSSFQGITTCRGVTFHCCLLCGYKNTSHINTRKKSLSFVLSAQRVLLLKENLIRHFVVHSEDKPFKCSACSASFKYRYSLKKHRTIMENLQAQVSESDDDVLLQITHKLVKSKQEYQCSYCPFKDYLKVNVQRHTMLNHTRKKPFSCD</sequence>
<dbReference type="OrthoDB" id="6077919at2759"/>